<reference evidence="5" key="1">
    <citation type="journal article" date="2019" name="Int. J. Syst. Evol. Microbiol.">
        <title>The Global Catalogue of Microorganisms (GCM) 10K type strain sequencing project: providing services to taxonomists for standard genome sequencing and annotation.</title>
        <authorList>
            <consortium name="The Broad Institute Genomics Platform"/>
            <consortium name="The Broad Institute Genome Sequencing Center for Infectious Disease"/>
            <person name="Wu L."/>
            <person name="Ma J."/>
        </authorList>
    </citation>
    <scope>NUCLEOTIDE SEQUENCE [LARGE SCALE GENOMIC DNA]</scope>
    <source>
        <strain evidence="5">NBRC 106396</strain>
    </source>
</reference>
<dbReference type="InterPro" id="IPR015402">
    <property type="entry name" value="DUF1980"/>
</dbReference>
<evidence type="ECO:0000313" key="4">
    <source>
        <dbReference type="EMBL" id="MFC7370328.1"/>
    </source>
</evidence>
<dbReference type="RefSeq" id="WP_379745380.1">
    <property type="nucleotide sequence ID" value="NZ_JBHTCP010000002.1"/>
</dbReference>
<dbReference type="PANTHER" id="PTHR40047:SF1">
    <property type="entry name" value="UPF0703 PROTEIN YCGQ"/>
    <property type="match status" value="1"/>
</dbReference>
<dbReference type="InterPro" id="IPR052955">
    <property type="entry name" value="UPF0703_membrane_permease"/>
</dbReference>
<protein>
    <submittedName>
        <fullName evidence="4">TIGR03943 family putative permease subunit</fullName>
    </submittedName>
</protein>
<evidence type="ECO:0000256" key="1">
    <source>
        <dbReference type="SAM" id="Phobius"/>
    </source>
</evidence>
<name>A0ABW2NM87_9BACL</name>
<feature type="transmembrane region" description="Helical" evidence="1">
    <location>
        <begin position="91"/>
        <end position="107"/>
    </location>
</feature>
<keyword evidence="1" id="KW-0812">Transmembrane</keyword>
<feature type="transmembrane region" description="Helical" evidence="1">
    <location>
        <begin position="44"/>
        <end position="62"/>
    </location>
</feature>
<dbReference type="NCBIfam" id="TIGR03943">
    <property type="entry name" value="TIGR03943 family putative permease subunit"/>
    <property type="match status" value="1"/>
</dbReference>
<keyword evidence="5" id="KW-1185">Reference proteome</keyword>
<evidence type="ECO:0000313" key="5">
    <source>
        <dbReference type="Proteomes" id="UP001596549"/>
    </source>
</evidence>
<keyword evidence="1" id="KW-0472">Membrane</keyword>
<evidence type="ECO:0000259" key="3">
    <source>
        <dbReference type="Pfam" id="PF21537"/>
    </source>
</evidence>
<dbReference type="InterPro" id="IPR048493">
    <property type="entry name" value="DUF1980_N"/>
</dbReference>
<comment type="caution">
    <text evidence="4">The sequence shown here is derived from an EMBL/GenBank/DDBJ whole genome shotgun (WGS) entry which is preliminary data.</text>
</comment>
<gene>
    <name evidence="4" type="ORF">ACFQPF_01370</name>
</gene>
<dbReference type="InterPro" id="IPR048447">
    <property type="entry name" value="DUF1980_C"/>
</dbReference>
<dbReference type="Proteomes" id="UP001596549">
    <property type="component" value="Unassembled WGS sequence"/>
</dbReference>
<dbReference type="EMBL" id="JBHTCP010000002">
    <property type="protein sequence ID" value="MFC7370328.1"/>
    <property type="molecule type" value="Genomic_DNA"/>
</dbReference>
<feature type="transmembrane region" description="Helical" evidence="1">
    <location>
        <begin position="12"/>
        <end position="32"/>
    </location>
</feature>
<dbReference type="Pfam" id="PF09323">
    <property type="entry name" value="DUF1980"/>
    <property type="match status" value="1"/>
</dbReference>
<proteinExistence type="predicted"/>
<feature type="domain" description="DUF1980" evidence="2">
    <location>
        <begin position="13"/>
        <end position="123"/>
    </location>
</feature>
<keyword evidence="1" id="KW-1133">Transmembrane helix</keyword>
<accession>A0ABW2NM87</accession>
<evidence type="ECO:0000259" key="2">
    <source>
        <dbReference type="Pfam" id="PF09323"/>
    </source>
</evidence>
<organism evidence="4 5">
    <name type="scientific">Fictibacillus iocasae</name>
    <dbReference type="NCBI Taxonomy" id="2715437"/>
    <lineage>
        <taxon>Bacteria</taxon>
        <taxon>Bacillati</taxon>
        <taxon>Bacillota</taxon>
        <taxon>Bacilli</taxon>
        <taxon>Bacillales</taxon>
        <taxon>Fictibacillaceae</taxon>
        <taxon>Fictibacillus</taxon>
    </lineage>
</organism>
<dbReference type="Pfam" id="PF21537">
    <property type="entry name" value="DUF1980_C"/>
    <property type="match status" value="1"/>
</dbReference>
<sequence length="318" mass="36083">MKEEQDWGFHTYIRGIILIGFMLLLVGLIANGKLGLFIAPKMKPFAYFAVIVLGLLGISQFFRSTKKGQEEEMACDCGIDHRPSGSSFKHFFVYLLFVIPILTGFILPEKAMDSSVAEKRGIQYGTGLYTKPTTVTEDGKTVPTQKVDVEEYLKDPEGYIAKIEENIAEENPIQYVDVHDYYKEFASILDNKDKVTVTSENFLDVMSVLELYLDRFIGKEMKTLGFVYREDNMPKDQIVIARFAMNCCSADSAVYGTIITGRNVHKWEKDTWYEISGTLDKTTFNNQKLPLLVVKDYKKVKEPKDPYVYPSAGSLGLN</sequence>
<dbReference type="PANTHER" id="PTHR40047">
    <property type="entry name" value="UPF0703 PROTEIN YCGQ"/>
    <property type="match status" value="1"/>
</dbReference>
<feature type="domain" description="DUF1980" evidence="3">
    <location>
        <begin position="179"/>
        <end position="310"/>
    </location>
</feature>